<sequence length="132" mass="15477">MSCVLQLKQCLYLSDKHLAPPEARTTTALGMSLLEKRNQFVAPDKGRKSRVKTFADRSIVNLYEECPPPHPHSILRGRERDRRHRCIYSEPIWDIELIQCSKKDVQIYYWVSNCYLQFPGTELKQVQQTPEN</sequence>
<organism evidence="1 2">
    <name type="scientific">Caerostris extrusa</name>
    <name type="common">Bark spider</name>
    <name type="synonym">Caerostris bankana</name>
    <dbReference type="NCBI Taxonomy" id="172846"/>
    <lineage>
        <taxon>Eukaryota</taxon>
        <taxon>Metazoa</taxon>
        <taxon>Ecdysozoa</taxon>
        <taxon>Arthropoda</taxon>
        <taxon>Chelicerata</taxon>
        <taxon>Arachnida</taxon>
        <taxon>Araneae</taxon>
        <taxon>Araneomorphae</taxon>
        <taxon>Entelegynae</taxon>
        <taxon>Araneoidea</taxon>
        <taxon>Araneidae</taxon>
        <taxon>Caerostris</taxon>
    </lineage>
</organism>
<name>A0AAV4MQK1_CAEEX</name>
<evidence type="ECO:0000313" key="1">
    <source>
        <dbReference type="EMBL" id="GIX74120.1"/>
    </source>
</evidence>
<comment type="caution">
    <text evidence="1">The sequence shown here is derived from an EMBL/GenBank/DDBJ whole genome shotgun (WGS) entry which is preliminary data.</text>
</comment>
<reference evidence="1 2" key="1">
    <citation type="submission" date="2021-06" db="EMBL/GenBank/DDBJ databases">
        <title>Caerostris extrusa draft genome.</title>
        <authorList>
            <person name="Kono N."/>
            <person name="Arakawa K."/>
        </authorList>
    </citation>
    <scope>NUCLEOTIDE SEQUENCE [LARGE SCALE GENOMIC DNA]</scope>
</reference>
<gene>
    <name evidence="1" type="ORF">CEXT_512731</name>
</gene>
<dbReference type="EMBL" id="BPLR01002474">
    <property type="protein sequence ID" value="GIX74120.1"/>
    <property type="molecule type" value="Genomic_DNA"/>
</dbReference>
<proteinExistence type="predicted"/>
<protein>
    <submittedName>
        <fullName evidence="1">Uncharacterized protein</fullName>
    </submittedName>
</protein>
<dbReference type="AlphaFoldDB" id="A0AAV4MQK1"/>
<evidence type="ECO:0000313" key="2">
    <source>
        <dbReference type="Proteomes" id="UP001054945"/>
    </source>
</evidence>
<dbReference type="Proteomes" id="UP001054945">
    <property type="component" value="Unassembled WGS sequence"/>
</dbReference>
<accession>A0AAV4MQK1</accession>
<keyword evidence="2" id="KW-1185">Reference proteome</keyword>